<dbReference type="Proteomes" id="UP000691718">
    <property type="component" value="Unassembled WGS sequence"/>
</dbReference>
<sequence>MLRRVLLFCCISSAVLTDPPCVIELECAECLPDNMPLVASHRASNGTVTAEAGDELVLECRGGKFLAYPLLATLSAVCEAGRYRVARDGTLRHLLELGCQENIFEDVLHEVEYCSPPLQGRAYQLQTAHGAHHLATLCFDQDRGVATRALTTNSPANALPLPQHRDHASTRSLLGNFNQMFDSSTRNAAEKLYSDDVSTNHRLREILKHDRFTFADQTLTSAELLSTHYFDDQYMRVAKFVSNKVAVWRSIATGNLHHLHRDVAKFMKMSRPHTVVNVYAGTHDVLSLRTGHTKTKIFLKPERFPVPKYIWTVVHDKKQEKALAIVVLNDPFVSVSEIRETVFCESACGSVSWLHELRRHRHYESPVYGLVFCCNVHNFTRLVTEMPEDIVKNVPLGNAGVLADLYT</sequence>
<keyword evidence="3" id="KW-1185">Reference proteome</keyword>
<dbReference type="AlphaFoldDB" id="A0A8S3WP77"/>
<protein>
    <submittedName>
        <fullName evidence="2">(apollo) hypothetical protein</fullName>
    </submittedName>
</protein>
<proteinExistence type="predicted"/>
<feature type="chain" id="PRO_5035882929" evidence="1">
    <location>
        <begin position="18"/>
        <end position="407"/>
    </location>
</feature>
<name>A0A8S3WP77_PARAO</name>
<evidence type="ECO:0000313" key="2">
    <source>
        <dbReference type="EMBL" id="CAG4972849.1"/>
    </source>
</evidence>
<organism evidence="2 3">
    <name type="scientific">Parnassius apollo</name>
    <name type="common">Apollo butterfly</name>
    <name type="synonym">Papilio apollo</name>
    <dbReference type="NCBI Taxonomy" id="110799"/>
    <lineage>
        <taxon>Eukaryota</taxon>
        <taxon>Metazoa</taxon>
        <taxon>Ecdysozoa</taxon>
        <taxon>Arthropoda</taxon>
        <taxon>Hexapoda</taxon>
        <taxon>Insecta</taxon>
        <taxon>Pterygota</taxon>
        <taxon>Neoptera</taxon>
        <taxon>Endopterygota</taxon>
        <taxon>Lepidoptera</taxon>
        <taxon>Glossata</taxon>
        <taxon>Ditrysia</taxon>
        <taxon>Papilionoidea</taxon>
        <taxon>Papilionidae</taxon>
        <taxon>Parnassiinae</taxon>
        <taxon>Parnassini</taxon>
        <taxon>Parnassius</taxon>
        <taxon>Parnassius</taxon>
    </lineage>
</organism>
<keyword evidence="1" id="KW-0732">Signal</keyword>
<evidence type="ECO:0000256" key="1">
    <source>
        <dbReference type="SAM" id="SignalP"/>
    </source>
</evidence>
<dbReference type="EMBL" id="CAJQZP010000620">
    <property type="protein sequence ID" value="CAG4972849.1"/>
    <property type="molecule type" value="Genomic_DNA"/>
</dbReference>
<feature type="signal peptide" evidence="1">
    <location>
        <begin position="1"/>
        <end position="17"/>
    </location>
</feature>
<comment type="caution">
    <text evidence="2">The sequence shown here is derived from an EMBL/GenBank/DDBJ whole genome shotgun (WGS) entry which is preliminary data.</text>
</comment>
<evidence type="ECO:0000313" key="3">
    <source>
        <dbReference type="Proteomes" id="UP000691718"/>
    </source>
</evidence>
<gene>
    <name evidence="2" type="ORF">PAPOLLO_LOCUS8665</name>
</gene>
<reference evidence="2" key="1">
    <citation type="submission" date="2021-04" db="EMBL/GenBank/DDBJ databases">
        <authorList>
            <person name="Tunstrom K."/>
        </authorList>
    </citation>
    <scope>NUCLEOTIDE SEQUENCE</scope>
</reference>
<accession>A0A8S3WP77</accession>
<dbReference type="OrthoDB" id="7409492at2759"/>